<gene>
    <name evidence="3" type="ORF">SCUCBS95973_002029</name>
</gene>
<dbReference type="InterPro" id="IPR036047">
    <property type="entry name" value="F-box-like_dom_sf"/>
</dbReference>
<evidence type="ECO:0000313" key="3">
    <source>
        <dbReference type="EMBL" id="CAK7214116.1"/>
    </source>
</evidence>
<comment type="caution">
    <text evidence="3">The sequence shown here is derived from an EMBL/GenBank/DDBJ whole genome shotgun (WGS) entry which is preliminary data.</text>
</comment>
<feature type="domain" description="F-box" evidence="2">
    <location>
        <begin position="39"/>
        <end position="85"/>
    </location>
</feature>
<keyword evidence="4" id="KW-1185">Reference proteome</keyword>
<feature type="compositionally biased region" description="Low complexity" evidence="1">
    <location>
        <begin position="9"/>
        <end position="21"/>
    </location>
</feature>
<dbReference type="InterPro" id="IPR001810">
    <property type="entry name" value="F-box_dom"/>
</dbReference>
<evidence type="ECO:0000259" key="2">
    <source>
        <dbReference type="PROSITE" id="PS50181"/>
    </source>
</evidence>
<feature type="region of interest" description="Disordered" evidence="1">
    <location>
        <begin position="1"/>
        <end position="21"/>
    </location>
</feature>
<accession>A0ABP0B4E1</accession>
<proteinExistence type="predicted"/>
<evidence type="ECO:0000256" key="1">
    <source>
        <dbReference type="SAM" id="MobiDB-lite"/>
    </source>
</evidence>
<sequence>MAPWRRIVTSQTSSSTGSHASMRPDLAAHRLAGHAPSSLGRLDCLPAELLRMVVHLLDCQSLVRLGQTSRGAWAIVDGLPAYRELRQHVLEVLAALGRTRMLRHHSVLLLQEALRSSLCASCQLSFGGFLLLPTCERVCFDCLYENRALWMTTLGNARACFRLTQRQLETQLPVLHTIPGFYGVQWHKHHPKIHRLVNVRQAKELAVKIHGSVATVAAFLPAVRPPGMSHRKYHMFRSFHEASLEPPGRELTLLPTRANMLEDDCGGVASVRMPYLCHGQLNRGRTCRFMA</sequence>
<dbReference type="Pfam" id="PF00646">
    <property type="entry name" value="F-box"/>
    <property type="match status" value="1"/>
</dbReference>
<protein>
    <recommendedName>
        <fullName evidence="2">F-box domain-containing protein</fullName>
    </recommendedName>
</protein>
<dbReference type="SUPFAM" id="SSF81383">
    <property type="entry name" value="F-box domain"/>
    <property type="match status" value="1"/>
</dbReference>
<dbReference type="PROSITE" id="PS50181">
    <property type="entry name" value="FBOX"/>
    <property type="match status" value="1"/>
</dbReference>
<organism evidence="3 4">
    <name type="scientific">Sporothrix curviconia</name>
    <dbReference type="NCBI Taxonomy" id="1260050"/>
    <lineage>
        <taxon>Eukaryota</taxon>
        <taxon>Fungi</taxon>
        <taxon>Dikarya</taxon>
        <taxon>Ascomycota</taxon>
        <taxon>Pezizomycotina</taxon>
        <taxon>Sordariomycetes</taxon>
        <taxon>Sordariomycetidae</taxon>
        <taxon>Ophiostomatales</taxon>
        <taxon>Ophiostomataceae</taxon>
        <taxon>Sporothrix</taxon>
    </lineage>
</organism>
<evidence type="ECO:0000313" key="4">
    <source>
        <dbReference type="Proteomes" id="UP001642405"/>
    </source>
</evidence>
<dbReference type="EMBL" id="CAWUHB010000008">
    <property type="protein sequence ID" value="CAK7214116.1"/>
    <property type="molecule type" value="Genomic_DNA"/>
</dbReference>
<reference evidence="3 4" key="1">
    <citation type="submission" date="2024-01" db="EMBL/GenBank/DDBJ databases">
        <authorList>
            <person name="Allen C."/>
            <person name="Tagirdzhanova G."/>
        </authorList>
    </citation>
    <scope>NUCLEOTIDE SEQUENCE [LARGE SCALE GENOMIC DNA]</scope>
</reference>
<dbReference type="Proteomes" id="UP001642405">
    <property type="component" value="Unassembled WGS sequence"/>
</dbReference>
<name>A0ABP0B4E1_9PEZI</name>